<evidence type="ECO:0000256" key="2">
    <source>
        <dbReference type="ARBA" id="ARBA00022490"/>
    </source>
</evidence>
<dbReference type="GO" id="GO:0031122">
    <property type="term" value="P:cytoplasmic microtubule organization"/>
    <property type="evidence" value="ECO:0007669"/>
    <property type="project" value="TreeGrafter"/>
</dbReference>
<keyword evidence="3" id="KW-0175">Coiled coil</keyword>
<dbReference type="GO" id="GO:0005815">
    <property type="term" value="C:microtubule organizing center"/>
    <property type="evidence" value="ECO:0007669"/>
    <property type="project" value="TreeGrafter"/>
</dbReference>
<feature type="region of interest" description="Disordered" evidence="4">
    <location>
        <begin position="272"/>
        <end position="291"/>
    </location>
</feature>
<dbReference type="GO" id="GO:0005737">
    <property type="term" value="C:cytoplasm"/>
    <property type="evidence" value="ECO:0007669"/>
    <property type="project" value="UniProtKB-SubCell"/>
</dbReference>
<comment type="subcellular location">
    <subcellularLocation>
        <location evidence="1">Cytoplasm</location>
    </subcellularLocation>
</comment>
<evidence type="ECO:0000259" key="5">
    <source>
        <dbReference type="PROSITE" id="PS50021"/>
    </source>
</evidence>
<dbReference type="PANTHER" id="PTHR18947">
    <property type="entry name" value="HOOK PROTEINS"/>
    <property type="match status" value="1"/>
</dbReference>
<reference evidence="6" key="1">
    <citation type="submission" date="2021-05" db="EMBL/GenBank/DDBJ databases">
        <title>A free-living protist that lacks canonical eukaryotic 1 DNA replication and segregation systems.</title>
        <authorList>
            <person name="Salas-Leiva D.E."/>
            <person name="Tromer E.C."/>
            <person name="Curtis B.A."/>
            <person name="Jerlstrom-Hultqvist J."/>
            <person name="Kolisko M."/>
            <person name="Yi Z."/>
            <person name="Salas-Leiva J.S."/>
            <person name="Gallot-Lavallee L."/>
            <person name="Kops G.J.P.L."/>
            <person name="Archibald J.M."/>
            <person name="Simpson A.G.B."/>
            <person name="Roger A.J."/>
        </authorList>
    </citation>
    <scope>NUCLEOTIDE SEQUENCE</scope>
    <source>
        <strain evidence="6">BICM</strain>
    </source>
</reference>
<dbReference type="PANTHER" id="PTHR18947:SF28">
    <property type="entry name" value="GIRDIN, ISOFORM A"/>
    <property type="match status" value="1"/>
</dbReference>
<dbReference type="SUPFAM" id="SSF116907">
    <property type="entry name" value="Hook domain"/>
    <property type="match status" value="1"/>
</dbReference>
<dbReference type="OrthoDB" id="49395at2759"/>
<dbReference type="InterPro" id="IPR036872">
    <property type="entry name" value="CH_dom_sf"/>
</dbReference>
<sequence length="405" mass="44135">MVTESVALLSWVNKVLEQQGVSAVSSLHELADCVALHQILETLDPFFRASQFYGSDAISQRKENCVRFLKELSQFFVDELGVEPPFDWTAFISPADMAAASERHISAAIELVLAIAVQTELRESSIETILDMDEAVQEVLMAVVQNHLQGGSGEYSNGSVEAVAAYQLGDAEHVSPPHAPSGDLQATIVALTAERDVLAAQLEEAQSSNGQVDHALARKHAELRQEHDDLLDKFYDEHAAREEASADIEELKETVARLSDERDTALAALEAAHEDQARPPISEPPKTLPEPAAQSIEAIEEQQARVVALEAELERERAGSSALIAENTALKGDLEAHSKALSALKQTMVAQDSQAADRSRAVEDESLLVCSAFQRYVLDSMRVVGDHSARAETGLGWWARLRADK</sequence>
<dbReference type="Pfam" id="PF19047">
    <property type="entry name" value="HOOK_N"/>
    <property type="match status" value="1"/>
</dbReference>
<dbReference type="GO" id="GO:0008017">
    <property type="term" value="F:microtubule binding"/>
    <property type="evidence" value="ECO:0007669"/>
    <property type="project" value="TreeGrafter"/>
</dbReference>
<dbReference type="InterPro" id="IPR043936">
    <property type="entry name" value="HOOK_N"/>
</dbReference>
<dbReference type="GO" id="GO:0051959">
    <property type="term" value="F:dynein light intermediate chain binding"/>
    <property type="evidence" value="ECO:0007669"/>
    <property type="project" value="TreeGrafter"/>
</dbReference>
<dbReference type="GO" id="GO:0030705">
    <property type="term" value="P:cytoskeleton-dependent intracellular transport"/>
    <property type="evidence" value="ECO:0007669"/>
    <property type="project" value="InterPro"/>
</dbReference>
<gene>
    <name evidence="6" type="ORF">J8273_0312</name>
</gene>
<evidence type="ECO:0000256" key="1">
    <source>
        <dbReference type="ARBA" id="ARBA00004496"/>
    </source>
</evidence>
<dbReference type="AlphaFoldDB" id="A0A8J6E0G5"/>
<evidence type="ECO:0000313" key="6">
    <source>
        <dbReference type="EMBL" id="KAG9395094.1"/>
    </source>
</evidence>
<dbReference type="PROSITE" id="PS50021">
    <property type="entry name" value="CH"/>
    <property type="match status" value="1"/>
</dbReference>
<dbReference type="EMBL" id="JAHDYR010000012">
    <property type="protein sequence ID" value="KAG9395094.1"/>
    <property type="molecule type" value="Genomic_DNA"/>
</dbReference>
<dbReference type="CDD" id="cd22211">
    <property type="entry name" value="HkD_SF"/>
    <property type="match status" value="1"/>
</dbReference>
<feature type="domain" description="Calponin-homology (CH)" evidence="5">
    <location>
        <begin position="2"/>
        <end position="120"/>
    </location>
</feature>
<comment type="caution">
    <text evidence="6">The sequence shown here is derived from an EMBL/GenBank/DDBJ whole genome shotgun (WGS) entry which is preliminary data.</text>
</comment>
<keyword evidence="7" id="KW-1185">Reference proteome</keyword>
<name>A0A8J6E0G5_9EUKA</name>
<evidence type="ECO:0000256" key="4">
    <source>
        <dbReference type="SAM" id="MobiDB-lite"/>
    </source>
</evidence>
<proteinExistence type="predicted"/>
<evidence type="ECO:0000256" key="3">
    <source>
        <dbReference type="ARBA" id="ARBA00023054"/>
    </source>
</evidence>
<accession>A0A8J6E0G5</accession>
<evidence type="ECO:0000313" key="7">
    <source>
        <dbReference type="Proteomes" id="UP000717585"/>
    </source>
</evidence>
<dbReference type="InterPro" id="IPR001715">
    <property type="entry name" value="CH_dom"/>
</dbReference>
<organism evidence="6 7">
    <name type="scientific">Carpediemonas membranifera</name>
    <dbReference type="NCBI Taxonomy" id="201153"/>
    <lineage>
        <taxon>Eukaryota</taxon>
        <taxon>Metamonada</taxon>
        <taxon>Carpediemonas-like organisms</taxon>
        <taxon>Carpediemonas</taxon>
    </lineage>
</organism>
<keyword evidence="2" id="KW-0963">Cytoplasm</keyword>
<dbReference type="Proteomes" id="UP000717585">
    <property type="component" value="Unassembled WGS sequence"/>
</dbReference>
<dbReference type="Gene3D" id="1.10.418.10">
    <property type="entry name" value="Calponin-like domain"/>
    <property type="match status" value="1"/>
</dbReference>
<protein>
    <submittedName>
        <fullName evidence="6">Calponin</fullName>
    </submittedName>
</protein>